<feature type="transmembrane region" description="Helical" evidence="2">
    <location>
        <begin position="417"/>
        <end position="434"/>
    </location>
</feature>
<protein>
    <recommendedName>
        <fullName evidence="3">Cyclic nucleotide-binding domain-containing protein</fullName>
    </recommendedName>
</protein>
<dbReference type="SUPFAM" id="SSF51206">
    <property type="entry name" value="cAMP-binding domain-like"/>
    <property type="match status" value="4"/>
</dbReference>
<dbReference type="PANTHER" id="PTHR45638">
    <property type="entry name" value="CYCLIC NUCLEOTIDE-GATED CATION CHANNEL SUBUNIT A"/>
    <property type="match status" value="1"/>
</dbReference>
<dbReference type="Gene3D" id="2.60.120.10">
    <property type="entry name" value="Jelly Rolls"/>
    <property type="match status" value="4"/>
</dbReference>
<feature type="transmembrane region" description="Helical" evidence="2">
    <location>
        <begin position="245"/>
        <end position="264"/>
    </location>
</feature>
<gene>
    <name evidence="4" type="ORF">RN001_007912</name>
</gene>
<evidence type="ECO:0000256" key="2">
    <source>
        <dbReference type="SAM" id="Phobius"/>
    </source>
</evidence>
<feature type="transmembrane region" description="Helical" evidence="2">
    <location>
        <begin position="446"/>
        <end position="466"/>
    </location>
</feature>
<dbReference type="CDD" id="cd00038">
    <property type="entry name" value="CAP_ED"/>
    <property type="match status" value="4"/>
</dbReference>
<feature type="transmembrane region" description="Helical" evidence="2">
    <location>
        <begin position="276"/>
        <end position="298"/>
    </location>
</feature>
<feature type="transmembrane region" description="Helical" evidence="2">
    <location>
        <begin position="976"/>
        <end position="996"/>
    </location>
</feature>
<feature type="domain" description="Cyclic nucleotide-binding" evidence="3">
    <location>
        <begin position="26"/>
        <end position="144"/>
    </location>
</feature>
<feature type="transmembrane region" description="Helical" evidence="2">
    <location>
        <begin position="824"/>
        <end position="844"/>
    </location>
</feature>
<keyword evidence="5" id="KW-1185">Reference proteome</keyword>
<feature type="domain" description="Cyclic nucleotide-binding" evidence="3">
    <location>
        <begin position="1075"/>
        <end position="1191"/>
    </location>
</feature>
<feature type="transmembrane region" description="Helical" evidence="2">
    <location>
        <begin position="374"/>
        <end position="397"/>
    </location>
</feature>
<comment type="caution">
    <text evidence="4">The sequence shown here is derived from an EMBL/GenBank/DDBJ whole genome shotgun (WGS) entry which is preliminary data.</text>
</comment>
<dbReference type="InterPro" id="IPR050866">
    <property type="entry name" value="CNG_cation_channel"/>
</dbReference>
<feature type="transmembrane region" description="Helical" evidence="2">
    <location>
        <begin position="319"/>
        <end position="338"/>
    </location>
</feature>
<keyword evidence="1" id="KW-0407">Ion channel</keyword>
<keyword evidence="2" id="KW-0812">Transmembrane</keyword>
<evidence type="ECO:0000313" key="5">
    <source>
        <dbReference type="Proteomes" id="UP001353858"/>
    </source>
</evidence>
<feature type="domain" description="Cyclic nucleotide-binding" evidence="3">
    <location>
        <begin position="557"/>
        <end position="656"/>
    </location>
</feature>
<evidence type="ECO:0000259" key="3">
    <source>
        <dbReference type="PROSITE" id="PS50042"/>
    </source>
</evidence>
<keyword evidence="2" id="KW-0472">Membrane</keyword>
<dbReference type="InterPro" id="IPR018490">
    <property type="entry name" value="cNMP-bd_dom_sf"/>
</dbReference>
<feature type="transmembrane region" description="Helical" evidence="2">
    <location>
        <begin position="1304"/>
        <end position="1326"/>
    </location>
</feature>
<name>A0AAN7S9B7_9COLE</name>
<keyword evidence="2" id="KW-1133">Transmembrane helix</keyword>
<evidence type="ECO:0000256" key="1">
    <source>
        <dbReference type="ARBA" id="ARBA00023286"/>
    </source>
</evidence>
<keyword evidence="1" id="KW-0813">Transport</keyword>
<dbReference type="InterPro" id="IPR014710">
    <property type="entry name" value="RmlC-like_jellyroll"/>
</dbReference>
<dbReference type="Pfam" id="PF00027">
    <property type="entry name" value="cNMP_binding"/>
    <property type="match status" value="4"/>
</dbReference>
<feature type="transmembrane region" description="Helical" evidence="2">
    <location>
        <begin position="1255"/>
        <end position="1275"/>
    </location>
</feature>
<dbReference type="SMART" id="SM00100">
    <property type="entry name" value="cNMP"/>
    <property type="match status" value="4"/>
</dbReference>
<feature type="domain" description="Cyclic nucleotide-binding" evidence="3">
    <location>
        <begin position="1546"/>
        <end position="1650"/>
    </location>
</feature>
<dbReference type="InterPro" id="IPR000595">
    <property type="entry name" value="cNMP-bd_dom"/>
</dbReference>
<accession>A0AAN7S9B7</accession>
<feature type="transmembrane region" description="Helical" evidence="2">
    <location>
        <begin position="885"/>
        <end position="904"/>
    </location>
</feature>
<dbReference type="GO" id="GO:0044877">
    <property type="term" value="F:protein-containing complex binding"/>
    <property type="evidence" value="ECO:0007669"/>
    <property type="project" value="TreeGrafter"/>
</dbReference>
<dbReference type="PROSITE" id="PS50042">
    <property type="entry name" value="CNMP_BINDING_3"/>
    <property type="match status" value="4"/>
</dbReference>
<keyword evidence="1" id="KW-1071">Ligand-gated ion channel</keyword>
<dbReference type="Gene3D" id="1.10.287.70">
    <property type="match status" value="1"/>
</dbReference>
<reference evidence="5" key="1">
    <citation type="submission" date="2023-01" db="EMBL/GenBank/DDBJ databases">
        <title>Key to firefly adult light organ development and bioluminescence: homeobox transcription factors regulate luciferase expression and transportation to peroxisome.</title>
        <authorList>
            <person name="Fu X."/>
        </authorList>
    </citation>
    <scope>NUCLEOTIDE SEQUENCE [LARGE SCALE GENOMIC DNA]</scope>
</reference>
<organism evidence="4 5">
    <name type="scientific">Aquatica leii</name>
    <dbReference type="NCBI Taxonomy" id="1421715"/>
    <lineage>
        <taxon>Eukaryota</taxon>
        <taxon>Metazoa</taxon>
        <taxon>Ecdysozoa</taxon>
        <taxon>Arthropoda</taxon>
        <taxon>Hexapoda</taxon>
        <taxon>Insecta</taxon>
        <taxon>Pterygota</taxon>
        <taxon>Neoptera</taxon>
        <taxon>Endopterygota</taxon>
        <taxon>Coleoptera</taxon>
        <taxon>Polyphaga</taxon>
        <taxon>Elateriformia</taxon>
        <taxon>Elateroidea</taxon>
        <taxon>Lampyridae</taxon>
        <taxon>Luciolinae</taxon>
        <taxon>Aquatica</taxon>
    </lineage>
</organism>
<dbReference type="Gene3D" id="1.10.287.630">
    <property type="entry name" value="Helix hairpin bin"/>
    <property type="match status" value="1"/>
</dbReference>
<sequence length="1663" mass="192343">MKIIPLGMAKEINLDVGWDPLKHSHLFRSKPTEFLRLISPYVKQTFLMPGEFIFKKNHMKSQMVYIISGVIQILSEQDEETPIISLSGGTCIGESSLLIDYPSSYTVICQSACEVSILTRKDFLKTYLKYPNKYKLYLKDIKNRYSETKNYYNAKLLLWDGTKREKETLTLKWIKSTLQELMTDQNIPKDNFSALTMCQDNNLIFCTKYLDLFTVTKKTALITDLVFLRDTCPAIFQPNSFIVNVWNKVIEVTAFAFMIVYPYYASFEPDTTTWYFIFSYFVLVLWILDIYVAFSTAVKEGDQFLTTIKEIAIVRIQNLFFVFDLVSVIPLELILYIIDNARETQNIVMLQVLRLAKCYRIENLFRDSKLKLKWIYLKLITYMLLLIYYLAALLYLYSGNNSTNDLLFPFSKNVSNHSPSVIFIYAGLLAQEMTNKGSKITLKGDYKLLLIKIGMGLLPFFFYMYFMSSAVAMETLTKFDQLKGQIFLSDIMCMMKKVNIKPHLSNLVIRHVQNQLKQNYAIDYKSPYRTIEKKCHPVILQNMYMSKYGSILKSIPLFYNLPKEVILEIAGKCQNLIIEPNEIVTFAGETCKELYIILKGYCQIISSTETANPVLKPNYVVSALEMFLDIPIVHTVITLTHCDLIVIPCNELKTLLFRYPNIMSEFHTVSHVVAERYFPDWTKESSSYVLETTIIEHPPSFKHFGYCLSRNTKAAIEYHKSFDELKSFSCIRYLLLRHTIKPNGKFLKYWEISRCVFAFTTAIITPIIPISTCTRCGWYYLTLFLDVTAWIDIYLRHHICYFNKENIEVSHPLQTAINYWKNALIIDLLGVFPIDGIIISFFNIDDNKTNRVILKMIKLLQSYRIVRGIAYLNNNLISPPKTWVVLQYLPVTILLINTIGAITINSHCKFESSIESSQNFTNGVYCPPNMWLTQPLFEKPLSPLRIYLYGDFYATIITAGPTLQNFQMNAKETIQTAFISVIGYVYFIYIAARIIASTLYINSDRILHQQTISSLIKFLSCRRLDIVLKQEIIAHFEYVHETQQNMQTLIKQIGCTLEAEVLLDVFGEAMKDSIVFGNAPDSFLKNLLVHMHQEIILNRGIICKINDIHNKIYFIVKGNVDVVGADYNRLINLPKGSLFGTLDTINQTRQKLTMVAKGHVELLSISSSDFYKLLSNYSQVKNQFLKLIIFNNDYVLEPHIQAIQAAETSPSILGGRNRLLLNVINQSSIWETFIMACVYLGCFVELYLITMQDHTIIEIIFVYVCDILFIVNIYFNFHFQYKDEYGIIITDKKKIAKRYMKKPLGFYFALASVLPLEIVSLFFINYGNALNVWNLCRFNRLLKIFILIRYLNKTASKLSTNILITTLTFGVKLSLIIEILTSTIIIISCSTPQSNLNPVIKCNWANATSTIKFNIYVDQYASITNIVTGTALVKSPNSPILIFLFIIILIGFKFLASVIIKEIVVILELLLRNKVQYEKITYELKHYMGLRNTSTAILNRVRDYLFFLWKHKRGYQFPILLDEAPYYLREGILNSLYGYLLRTHPVFGLCHVDLIRQISSKMRPVTFLHGDYIAFKNDVDECMYFVHEGGVDSISEETKYYEKIAKTISAGEVFGYEAGLHPNCSHMYSYRANQLTLVVILKREDWIYLLEFFPASKNILLNQ</sequence>
<dbReference type="GO" id="GO:0005221">
    <property type="term" value="F:intracellularly cyclic nucleotide-activated monoatomic cation channel activity"/>
    <property type="evidence" value="ECO:0007669"/>
    <property type="project" value="InterPro"/>
</dbReference>
<keyword evidence="1" id="KW-0406">Ion transport</keyword>
<dbReference type="Proteomes" id="UP001353858">
    <property type="component" value="Unassembled WGS sequence"/>
</dbReference>
<feature type="transmembrane region" description="Helical" evidence="2">
    <location>
        <begin position="1440"/>
        <end position="1471"/>
    </location>
</feature>
<evidence type="ECO:0000313" key="4">
    <source>
        <dbReference type="EMBL" id="KAK4879766.1"/>
    </source>
</evidence>
<dbReference type="PANTHER" id="PTHR45638:SF19">
    <property type="entry name" value="CYCLIC NUCLEOTIDE-BINDING DOMAIN-CONTAINING PROTEIN"/>
    <property type="match status" value="1"/>
</dbReference>
<dbReference type="EMBL" id="JARPUR010000003">
    <property type="protein sequence ID" value="KAK4879766.1"/>
    <property type="molecule type" value="Genomic_DNA"/>
</dbReference>
<proteinExistence type="predicted"/>
<feature type="transmembrane region" description="Helical" evidence="2">
    <location>
        <begin position="1228"/>
        <end position="1249"/>
    </location>
</feature>
<feature type="transmembrane region" description="Helical" evidence="2">
    <location>
        <begin position="1363"/>
        <end position="1387"/>
    </location>
</feature>